<reference evidence="1 2" key="1">
    <citation type="submission" date="2008-07" db="EMBL/GenBank/DDBJ databases">
        <authorList>
            <person name="El-Sayed N."/>
            <person name="Caler E."/>
            <person name="Inman J."/>
            <person name="Amedeo P."/>
            <person name="Hass B."/>
            <person name="Wortman J."/>
        </authorList>
    </citation>
    <scope>NUCLEOTIDE SEQUENCE [LARGE SCALE GENOMIC DNA]</scope>
    <source>
        <strain evidence="2">ATCC 50983 / TXsc</strain>
    </source>
</reference>
<dbReference type="GeneID" id="9047231"/>
<sequence length="50" mass="5549">MSANSPLTDPSSSDLYNEPLQIYFPTTYLLALPGHLCGERIDADTIYICK</sequence>
<dbReference type="Proteomes" id="UP000007800">
    <property type="component" value="Unassembled WGS sequence"/>
</dbReference>
<name>C5LLK2_PERM5</name>
<protein>
    <submittedName>
        <fullName evidence="1">Uncharacterized protein</fullName>
    </submittedName>
</protein>
<dbReference type="AlphaFoldDB" id="C5LLK2"/>
<keyword evidence="2" id="KW-1185">Reference proteome</keyword>
<accession>C5LLK2</accession>
<evidence type="ECO:0000313" key="2">
    <source>
        <dbReference type="Proteomes" id="UP000007800"/>
    </source>
</evidence>
<gene>
    <name evidence="1" type="ORF">Pmar_PMAR007087</name>
</gene>
<proteinExistence type="predicted"/>
<evidence type="ECO:0000313" key="1">
    <source>
        <dbReference type="EMBL" id="EER02389.1"/>
    </source>
</evidence>
<feature type="non-terminal residue" evidence="1">
    <location>
        <position position="50"/>
    </location>
</feature>
<dbReference type="EMBL" id="GG683230">
    <property type="protein sequence ID" value="EER02389.1"/>
    <property type="molecule type" value="Genomic_DNA"/>
</dbReference>
<organism evidence="2">
    <name type="scientific">Perkinsus marinus (strain ATCC 50983 / TXsc)</name>
    <dbReference type="NCBI Taxonomy" id="423536"/>
    <lineage>
        <taxon>Eukaryota</taxon>
        <taxon>Sar</taxon>
        <taxon>Alveolata</taxon>
        <taxon>Perkinsozoa</taxon>
        <taxon>Perkinsea</taxon>
        <taxon>Perkinsida</taxon>
        <taxon>Perkinsidae</taxon>
        <taxon>Perkinsus</taxon>
    </lineage>
</organism>
<dbReference type="InParanoid" id="C5LLK2"/>
<dbReference type="RefSeq" id="XP_002769671.1">
    <property type="nucleotide sequence ID" value="XM_002769625.1"/>
</dbReference>